<organism evidence="4 5">
    <name type="scientific">Ustilago trichophora</name>
    <dbReference type="NCBI Taxonomy" id="86804"/>
    <lineage>
        <taxon>Eukaryota</taxon>
        <taxon>Fungi</taxon>
        <taxon>Dikarya</taxon>
        <taxon>Basidiomycota</taxon>
        <taxon>Ustilaginomycotina</taxon>
        <taxon>Ustilaginomycetes</taxon>
        <taxon>Ustilaginales</taxon>
        <taxon>Ustilaginaceae</taxon>
        <taxon>Ustilago</taxon>
    </lineage>
</organism>
<keyword evidence="1" id="KW-0808">Transferase</keyword>
<evidence type="ECO:0000256" key="1">
    <source>
        <dbReference type="ARBA" id="ARBA00022679"/>
    </source>
</evidence>
<accession>A0A5C3DSW0</accession>
<dbReference type="InterPro" id="IPR000608">
    <property type="entry name" value="UBC"/>
</dbReference>
<dbReference type="PROSITE" id="PS50127">
    <property type="entry name" value="UBC_2"/>
    <property type="match status" value="1"/>
</dbReference>
<dbReference type="PANTHER" id="PTHR46116">
    <property type="entry name" value="(E3-INDEPENDENT) E2 UBIQUITIN-CONJUGATING ENZYME"/>
    <property type="match status" value="1"/>
</dbReference>
<name>A0A5C3DSW0_9BASI</name>
<dbReference type="FunFam" id="3.10.110.10:FF:000094">
    <property type="entry name" value="Probable ubiquitin-conjugating enzyme E2 23"/>
    <property type="match status" value="1"/>
</dbReference>
<keyword evidence="2" id="KW-0833">Ubl conjugation pathway</keyword>
<proteinExistence type="predicted"/>
<dbReference type="GO" id="GO:0061631">
    <property type="term" value="F:ubiquitin conjugating enzyme activity"/>
    <property type="evidence" value="ECO:0007669"/>
    <property type="project" value="TreeGrafter"/>
</dbReference>
<dbReference type="CDD" id="cd23837">
    <property type="entry name" value="UBCc_UBE2O"/>
    <property type="match status" value="1"/>
</dbReference>
<evidence type="ECO:0000256" key="2">
    <source>
        <dbReference type="ARBA" id="ARBA00022786"/>
    </source>
</evidence>
<keyword evidence="5" id="KW-1185">Reference proteome</keyword>
<dbReference type="Proteomes" id="UP000324022">
    <property type="component" value="Unassembled WGS sequence"/>
</dbReference>
<evidence type="ECO:0000259" key="3">
    <source>
        <dbReference type="PROSITE" id="PS50127"/>
    </source>
</evidence>
<reference evidence="4 5" key="1">
    <citation type="submission" date="2018-03" db="EMBL/GenBank/DDBJ databases">
        <authorList>
            <person name="Guldener U."/>
        </authorList>
    </citation>
    <scope>NUCLEOTIDE SEQUENCE [LARGE SCALE GENOMIC DNA]</scope>
    <source>
        <strain evidence="4 5">NBRC100155</strain>
    </source>
</reference>
<feature type="domain" description="UBC core" evidence="3">
    <location>
        <begin position="666"/>
        <end position="829"/>
    </location>
</feature>
<protein>
    <recommendedName>
        <fullName evidence="3">UBC core domain-containing protein</fullName>
    </recommendedName>
</protein>
<dbReference type="SUPFAM" id="SSF54495">
    <property type="entry name" value="UBC-like"/>
    <property type="match status" value="1"/>
</dbReference>
<dbReference type="Gene3D" id="3.10.110.10">
    <property type="entry name" value="Ubiquitin Conjugating Enzyme"/>
    <property type="match status" value="1"/>
</dbReference>
<evidence type="ECO:0000313" key="4">
    <source>
        <dbReference type="EMBL" id="SPO21395.1"/>
    </source>
</evidence>
<dbReference type="SMART" id="SM00212">
    <property type="entry name" value="UBCc"/>
    <property type="match status" value="1"/>
</dbReference>
<dbReference type="InterPro" id="IPR016135">
    <property type="entry name" value="UBQ-conjugating_enzyme/RWD"/>
</dbReference>
<dbReference type="Pfam" id="PF00179">
    <property type="entry name" value="UQ_con"/>
    <property type="match status" value="1"/>
</dbReference>
<dbReference type="AlphaFoldDB" id="A0A5C3DSW0"/>
<evidence type="ECO:0000313" key="5">
    <source>
        <dbReference type="Proteomes" id="UP000324022"/>
    </source>
</evidence>
<sequence>MTDQATPPRLYRADVVHRKEGKDDDHKVGMVSRCYHDEIDADPTTFAKTGLDRQLQEGEYGVLWYPSGEREIVSSLKLDLIDRVFSVGSTCKRSLADAASGVVTASTNTLKLQHLFSREEIHQPVPADHVVKGNYLNHGDLVIANDWIGEIDGVVEEAMVGNSENDRLVKVVEMGGRLLLGKIPKEHMSENEVGLQMIQLGIREASIVDIKQTVLYINWLALNQKLTPEEQAKRPKPPALCTDFSKLTLVKAFSERNHEIGDRLVFKNQELKDKYGAKLTYHGAKRLSVDVMLCVGTKTELDVLWQDGSRTKEMASDMVPHTNLDEHESWPGDWVYWKSDEHGSVPRVVQSMDPLERTAQLRIPLSEPAQIELVPSLEIDVQGADHSVFSLHRGDSVMISERPTGWPGPFLTTVGDPRPDYEDMQMHSDLMNAEMTIVQLQGHVDKKARPGVEATEIDWYGTVEELLLDGTCRVRLPSGKTLVEKLDKLQILSDSGFGMHEHALMDEDDPWNMDADADYEHDMYDHEYDDDEYEDEDAMWIDDNGQVVEAGRNDWEDVSDGAPDVAEVHIDEPKVAEIHIDEPEVAANAASPAADAVGASAASTPATTCKALEAIDASNSAEGPSAPSELARASSSTDWSQFLVLESAPTSHYFYNKPLPTQPSAPFFKRLQKEMKVLQTSLPETILVRAYEDRSDLLRVLIIGSEGTPYENAPFLIDFQLTSDFPNQPPIAHFHSWTNGHGRVSPNLYEDGKVCLSVLGTWSGVAEENWTPSKSSLLQVFVSIQALVLVREPYFTEPAYEKLKGKEESKVNSRLYNEKAYILSRGFVRKVLEHPPEGFETEVKLFYYKSGNLKTVVERAESLLAATGSGSACGSGNGGEVEAETKFDVDDAAVQGLTKGGGIMLGRTLKALKTLLLGNETRA</sequence>
<dbReference type="PANTHER" id="PTHR46116:SF15">
    <property type="entry name" value="(E3-INDEPENDENT) E2 UBIQUITIN-CONJUGATING ENZYME"/>
    <property type="match status" value="1"/>
</dbReference>
<gene>
    <name evidence="4" type="ORF">UTRI_00872</name>
</gene>
<dbReference type="EMBL" id="OOIN01000002">
    <property type="protein sequence ID" value="SPO21395.1"/>
    <property type="molecule type" value="Genomic_DNA"/>
</dbReference>
<dbReference type="OrthoDB" id="1926878at2759"/>